<protein>
    <submittedName>
        <fullName evidence="1">Uncharacterized protein</fullName>
    </submittedName>
</protein>
<dbReference type="EMBL" id="JAPVOI010000005">
    <property type="protein sequence ID" value="MCZ4093464.1"/>
    <property type="molecule type" value="Genomic_DNA"/>
</dbReference>
<dbReference type="Proteomes" id="UP001079430">
    <property type="component" value="Unassembled WGS sequence"/>
</dbReference>
<accession>A0ABT4KNH8</accession>
<evidence type="ECO:0000313" key="1">
    <source>
        <dbReference type="EMBL" id="MCZ4093464.1"/>
    </source>
</evidence>
<gene>
    <name evidence="1" type="ORF">O3W52_26880</name>
</gene>
<reference evidence="1" key="1">
    <citation type="submission" date="2022-10" db="EMBL/GenBank/DDBJ databases">
        <title>Whole genome sequencing of three plant growth promoting bacteria isolated from Vachellia tortilis subsp. raddiana in Morocco.</title>
        <authorList>
            <person name="Hnini M."/>
            <person name="Zouagui R."/>
            <person name="Zouagui H."/>
            <person name="Chemao Elfihri M.-W."/>
            <person name="Ibrahimi A."/>
            <person name="Sbabou L."/>
            <person name="Aurag J."/>
        </authorList>
    </citation>
    <scope>NUCLEOTIDE SEQUENCE</scope>
    <source>
        <strain evidence="1">LMR678</strain>
    </source>
</reference>
<dbReference type="RefSeq" id="WP_269285240.1">
    <property type="nucleotide sequence ID" value="NZ_JAPVOI010000005.1"/>
</dbReference>
<comment type="caution">
    <text evidence="1">The sequence shown here is derived from an EMBL/GenBank/DDBJ whole genome shotgun (WGS) entry which is preliminary data.</text>
</comment>
<organism evidence="1 2">
    <name type="scientific">Sinorhizobium psoraleae</name>
    <dbReference type="NCBI Taxonomy" id="520838"/>
    <lineage>
        <taxon>Bacteria</taxon>
        <taxon>Pseudomonadati</taxon>
        <taxon>Pseudomonadota</taxon>
        <taxon>Alphaproteobacteria</taxon>
        <taxon>Hyphomicrobiales</taxon>
        <taxon>Rhizobiaceae</taxon>
        <taxon>Sinorhizobium/Ensifer group</taxon>
        <taxon>Sinorhizobium</taxon>
    </lineage>
</organism>
<keyword evidence="2" id="KW-1185">Reference proteome</keyword>
<evidence type="ECO:0000313" key="2">
    <source>
        <dbReference type="Proteomes" id="UP001079430"/>
    </source>
</evidence>
<name>A0ABT4KNH8_9HYPH</name>
<proteinExistence type="predicted"/>
<sequence>MEFVGMVEIMGMSNALTGNNPRDKPFDCSAKKDAKVVPSSYSFPAEDVNPTFSAAFVAGARIAPGVTANSPKLEWLQYGTGAVVPAEVEPVLSSTDGVRYRILATSVVVEPTAACGLNDLTFPRKGNFRLETWLYEKWSNGKLAATWSEPANVFGGCASSP</sequence>